<keyword evidence="2" id="KW-1185">Reference proteome</keyword>
<protein>
    <submittedName>
        <fullName evidence="1">Uncharacterized protein</fullName>
    </submittedName>
</protein>
<dbReference type="RefSeq" id="WP_039359280.1">
    <property type="nucleotide sequence ID" value="NZ_PGEZ01000002.1"/>
</dbReference>
<dbReference type="AlphaFoldDB" id="A0A0B2BC07"/>
<gene>
    <name evidence="1" type="ORF">CLV56_3482</name>
</gene>
<dbReference type="OrthoDB" id="3419253at2"/>
<organism evidence="1 2">
    <name type="scientific">Mumia flava</name>
    <dbReference type="NCBI Taxonomy" id="1348852"/>
    <lineage>
        <taxon>Bacteria</taxon>
        <taxon>Bacillati</taxon>
        <taxon>Actinomycetota</taxon>
        <taxon>Actinomycetes</taxon>
        <taxon>Propionibacteriales</taxon>
        <taxon>Nocardioidaceae</taxon>
        <taxon>Mumia</taxon>
    </lineage>
</organism>
<dbReference type="EMBL" id="PGEZ01000002">
    <property type="protein sequence ID" value="PJJ53980.1"/>
    <property type="molecule type" value="Genomic_DNA"/>
</dbReference>
<reference evidence="1 2" key="1">
    <citation type="submission" date="2017-11" db="EMBL/GenBank/DDBJ databases">
        <title>Genomic Encyclopedia of Archaeal and Bacterial Type Strains, Phase II (KMG-II): From Individual Species to Whole Genera.</title>
        <authorList>
            <person name="Goeker M."/>
        </authorList>
    </citation>
    <scope>NUCLEOTIDE SEQUENCE [LARGE SCALE GENOMIC DNA]</scope>
    <source>
        <strain evidence="1 2">DSM 27763</strain>
    </source>
</reference>
<name>A0A0B2BC07_9ACTN</name>
<sequence length="257" mass="28520">MADGRLQIFDIMACNVYWDFGTPGVGKEQHKFLVALFPTGGAPAPELVERITARGPDGYAVEIANQPFTAANKNGHIYDRTTDAHWYMLNLDAGFMPAGEYTIEVRGRDGSVTTMSRVQEDGPTKAIVEAYVENRQALYDSYSPGQGDVLDEDAPREAVDITWTSLKDLAGQDAYAIFRLSAGSNGLEFDTQNLHWWDNIFLQRATDPTAGLNRDRVTVTSPFARDTPYVYFTELTDGNAMGQTNICVFQPHQSFRA</sequence>
<accession>A0A0B2BC07</accession>
<proteinExistence type="predicted"/>
<dbReference type="Proteomes" id="UP000230842">
    <property type="component" value="Unassembled WGS sequence"/>
</dbReference>
<comment type="caution">
    <text evidence="1">The sequence shown here is derived from an EMBL/GenBank/DDBJ whole genome shotgun (WGS) entry which is preliminary data.</text>
</comment>
<evidence type="ECO:0000313" key="1">
    <source>
        <dbReference type="EMBL" id="PJJ53980.1"/>
    </source>
</evidence>
<evidence type="ECO:0000313" key="2">
    <source>
        <dbReference type="Proteomes" id="UP000230842"/>
    </source>
</evidence>